<sequence>MKIIWFMNNRPSDRPVILPPDQTDNRPNTRFCNYQLNRILHNSSLIQMKIYARHIKLLPID</sequence>
<name>A0A922I2G4_DERFA</name>
<organism evidence="1 2">
    <name type="scientific">Dermatophagoides farinae</name>
    <name type="common">American house dust mite</name>
    <dbReference type="NCBI Taxonomy" id="6954"/>
    <lineage>
        <taxon>Eukaryota</taxon>
        <taxon>Metazoa</taxon>
        <taxon>Ecdysozoa</taxon>
        <taxon>Arthropoda</taxon>
        <taxon>Chelicerata</taxon>
        <taxon>Arachnida</taxon>
        <taxon>Acari</taxon>
        <taxon>Acariformes</taxon>
        <taxon>Sarcoptiformes</taxon>
        <taxon>Astigmata</taxon>
        <taxon>Psoroptidia</taxon>
        <taxon>Analgoidea</taxon>
        <taxon>Pyroglyphidae</taxon>
        <taxon>Dermatophagoidinae</taxon>
        <taxon>Dermatophagoides</taxon>
    </lineage>
</organism>
<protein>
    <submittedName>
        <fullName evidence="1">Uncharacterized protein</fullName>
    </submittedName>
</protein>
<reference evidence="1" key="1">
    <citation type="submission" date="2013-05" db="EMBL/GenBank/DDBJ databases">
        <authorList>
            <person name="Yim A.K.Y."/>
            <person name="Chan T.F."/>
            <person name="Ji K.M."/>
            <person name="Liu X.Y."/>
            <person name="Zhou J.W."/>
            <person name="Li R.Q."/>
            <person name="Yang K.Y."/>
            <person name="Li J."/>
            <person name="Li M."/>
            <person name="Law P.T.W."/>
            <person name="Wu Y.L."/>
            <person name="Cai Z.L."/>
            <person name="Qin H."/>
            <person name="Bao Y."/>
            <person name="Leung R.K.K."/>
            <person name="Ng P.K.S."/>
            <person name="Zou J."/>
            <person name="Zhong X.J."/>
            <person name="Ran P.X."/>
            <person name="Zhong N.S."/>
            <person name="Liu Z.G."/>
            <person name="Tsui S.K.W."/>
        </authorList>
    </citation>
    <scope>NUCLEOTIDE SEQUENCE</scope>
    <source>
        <strain evidence="1">Derf</strain>
        <tissue evidence="1">Whole organism</tissue>
    </source>
</reference>
<dbReference type="Proteomes" id="UP000790347">
    <property type="component" value="Unassembled WGS sequence"/>
</dbReference>
<keyword evidence="2" id="KW-1185">Reference proteome</keyword>
<dbReference type="EMBL" id="ASGP02000002">
    <property type="protein sequence ID" value="KAH9520786.1"/>
    <property type="molecule type" value="Genomic_DNA"/>
</dbReference>
<gene>
    <name evidence="1" type="ORF">DERF_004476</name>
</gene>
<evidence type="ECO:0000313" key="2">
    <source>
        <dbReference type="Proteomes" id="UP000790347"/>
    </source>
</evidence>
<comment type="caution">
    <text evidence="1">The sequence shown here is derived from an EMBL/GenBank/DDBJ whole genome shotgun (WGS) entry which is preliminary data.</text>
</comment>
<proteinExistence type="predicted"/>
<dbReference type="AlphaFoldDB" id="A0A922I2G4"/>
<evidence type="ECO:0000313" key="1">
    <source>
        <dbReference type="EMBL" id="KAH9520786.1"/>
    </source>
</evidence>
<reference evidence="1" key="2">
    <citation type="journal article" date="2022" name="Res Sq">
        <title>Comparative Genomics Reveals Insights into the Divergent Evolution of Astigmatic Mites and Household Pest Adaptations.</title>
        <authorList>
            <person name="Xiong Q."/>
            <person name="Wan A.T.-Y."/>
            <person name="Liu X.-Y."/>
            <person name="Fung C.S.-H."/>
            <person name="Xiao X."/>
            <person name="Malainual N."/>
            <person name="Hou J."/>
            <person name="Wang L."/>
            <person name="Wang M."/>
            <person name="Yang K."/>
            <person name="Cui Y."/>
            <person name="Leung E."/>
            <person name="Nong W."/>
            <person name="Shin S.-K."/>
            <person name="Au S."/>
            <person name="Jeong K.Y."/>
            <person name="Chew F.T."/>
            <person name="Hui J."/>
            <person name="Leung T.F."/>
            <person name="Tungtrongchitr A."/>
            <person name="Zhong N."/>
            <person name="Liu Z."/>
            <person name="Tsui S."/>
        </authorList>
    </citation>
    <scope>NUCLEOTIDE SEQUENCE</scope>
    <source>
        <strain evidence="1">Derf</strain>
        <tissue evidence="1">Whole organism</tissue>
    </source>
</reference>
<accession>A0A922I2G4</accession>